<dbReference type="CDD" id="cd06225">
    <property type="entry name" value="HAMP"/>
    <property type="match status" value="1"/>
</dbReference>
<reference evidence="8" key="1">
    <citation type="submission" date="2018-02" db="EMBL/GenBank/DDBJ databases">
        <title>Genome sequence of Desulfocucumis palustris strain NAW-5.</title>
        <authorList>
            <person name="Watanabe M."/>
            <person name="Kojima H."/>
            <person name="Fukui M."/>
        </authorList>
    </citation>
    <scope>NUCLEOTIDE SEQUENCE [LARGE SCALE GENOMIC DNA]</scope>
    <source>
        <strain evidence="8">NAW-5</strain>
    </source>
</reference>
<dbReference type="PRINTS" id="PR00260">
    <property type="entry name" value="CHEMTRNSDUCR"/>
</dbReference>
<dbReference type="CDD" id="cd11386">
    <property type="entry name" value="MCP_signal"/>
    <property type="match status" value="1"/>
</dbReference>
<dbReference type="GO" id="GO:0004888">
    <property type="term" value="F:transmembrane signaling receptor activity"/>
    <property type="evidence" value="ECO:0007669"/>
    <property type="project" value="InterPro"/>
</dbReference>
<dbReference type="GO" id="GO:0016020">
    <property type="term" value="C:membrane"/>
    <property type="evidence" value="ECO:0007669"/>
    <property type="project" value="InterPro"/>
</dbReference>
<evidence type="ECO:0000256" key="3">
    <source>
        <dbReference type="PROSITE-ProRule" id="PRU00284"/>
    </source>
</evidence>
<evidence type="ECO:0000256" key="4">
    <source>
        <dbReference type="SAM" id="Phobius"/>
    </source>
</evidence>
<evidence type="ECO:0000313" key="7">
    <source>
        <dbReference type="EMBL" id="GBF33880.1"/>
    </source>
</evidence>
<sequence>MLRRCVKIKIGVKITATVLVVILLGVMSQLILNYKMKQANAGIEKEQWWTMRATTALEIKALTGYQNLALAEFVLYGEQEQKEYFDSLSLEAEKMLDEYINATVRQATKDQLLRIKDNQQKFVELANGEIASAVKAGDLKQAGLLLQEKAAPFADEVQKGLDSFADDRLQEVSDQQGIVLTAAAGSVRYGIILTGLAALAGLLIALILSRNITKSLKRIIGQADEIAAGNLAKELPEVNRTDEIGDLARSFKKMEDELRQVISSIKSNSITLAAHSQQLSAASQEVSANVHGMAGVASELAATTENQAANAAAATEVSKNAENVAMEGGKAVQEVVNKMESISVTVNNSTGVMTKLAEQSHLISQIIETITSIADQTNLLALNAAIEAARAGEHGRGFAVVADEVRSLAEKSAQAAKEISAIVYEIRDDIDMAVNAMDAGSKEVNEGVGVVERAGRSLQQIVSNVANSTRYISEISVATEETSLATQDLALSSDHINSAMEHVTQSSISLTSMADEFQEIVSHFNLGGAGESNYWKDREHCSDIMKCREEGRDPLRCGVARHSGHPCWNVKGTHFKGEDGKDVRKCKECEVYKRYGNNEAIVVYEDELLEKL</sequence>
<dbReference type="OrthoDB" id="1785403at2"/>
<keyword evidence="8" id="KW-1185">Reference proteome</keyword>
<dbReference type="Pfam" id="PF00015">
    <property type="entry name" value="MCPsignal"/>
    <property type="match status" value="1"/>
</dbReference>
<feature type="domain" description="Methyl-accepting transducer" evidence="5">
    <location>
        <begin position="261"/>
        <end position="497"/>
    </location>
</feature>
<dbReference type="SUPFAM" id="SSF58104">
    <property type="entry name" value="Methyl-accepting chemotaxis protein (MCP) signaling domain"/>
    <property type="match status" value="1"/>
</dbReference>
<protein>
    <submittedName>
        <fullName evidence="7">Methyl-accepting chemotaxis protein</fullName>
    </submittedName>
</protein>
<dbReference type="Gene3D" id="6.10.340.10">
    <property type="match status" value="1"/>
</dbReference>
<keyword evidence="1 3" id="KW-0807">Transducer</keyword>
<dbReference type="Proteomes" id="UP000239549">
    <property type="component" value="Unassembled WGS sequence"/>
</dbReference>
<dbReference type="RefSeq" id="WP_104372210.1">
    <property type="nucleotide sequence ID" value="NZ_BFAV01000123.1"/>
</dbReference>
<proteinExistence type="inferred from homology"/>
<dbReference type="InterPro" id="IPR004089">
    <property type="entry name" value="MCPsignal_dom"/>
</dbReference>
<dbReference type="GO" id="GO:0006935">
    <property type="term" value="P:chemotaxis"/>
    <property type="evidence" value="ECO:0007669"/>
    <property type="project" value="InterPro"/>
</dbReference>
<evidence type="ECO:0000313" key="8">
    <source>
        <dbReference type="Proteomes" id="UP000239549"/>
    </source>
</evidence>
<gene>
    <name evidence="7" type="ORF">DCCM_2991</name>
</gene>
<dbReference type="EMBL" id="BFAV01000123">
    <property type="protein sequence ID" value="GBF33880.1"/>
    <property type="molecule type" value="Genomic_DNA"/>
</dbReference>
<accession>A0A2L2XCL3</accession>
<dbReference type="Gene3D" id="1.10.287.950">
    <property type="entry name" value="Methyl-accepting chemotaxis protein"/>
    <property type="match status" value="1"/>
</dbReference>
<dbReference type="Pfam" id="PF00672">
    <property type="entry name" value="HAMP"/>
    <property type="match status" value="1"/>
</dbReference>
<dbReference type="PROSITE" id="PS50111">
    <property type="entry name" value="CHEMOTAXIS_TRANSDUC_2"/>
    <property type="match status" value="1"/>
</dbReference>
<feature type="transmembrane region" description="Helical" evidence="4">
    <location>
        <begin position="189"/>
        <end position="208"/>
    </location>
</feature>
<feature type="domain" description="HAMP" evidence="6">
    <location>
        <begin position="210"/>
        <end position="263"/>
    </location>
</feature>
<keyword evidence="4" id="KW-0812">Transmembrane</keyword>
<evidence type="ECO:0000256" key="1">
    <source>
        <dbReference type="ARBA" id="ARBA00023224"/>
    </source>
</evidence>
<dbReference type="PANTHER" id="PTHR32089">
    <property type="entry name" value="METHYL-ACCEPTING CHEMOTAXIS PROTEIN MCPB"/>
    <property type="match status" value="1"/>
</dbReference>
<dbReference type="InterPro" id="IPR004090">
    <property type="entry name" value="Chemotax_Me-accpt_rcpt"/>
</dbReference>
<organism evidence="7 8">
    <name type="scientific">Desulfocucumis palustris</name>
    <dbReference type="NCBI Taxonomy" id="1898651"/>
    <lineage>
        <taxon>Bacteria</taxon>
        <taxon>Bacillati</taxon>
        <taxon>Bacillota</taxon>
        <taxon>Clostridia</taxon>
        <taxon>Eubacteriales</taxon>
        <taxon>Desulfocucumaceae</taxon>
        <taxon>Desulfocucumis</taxon>
    </lineage>
</organism>
<feature type="transmembrane region" description="Helical" evidence="4">
    <location>
        <begin position="12"/>
        <end position="32"/>
    </location>
</feature>
<name>A0A2L2XCL3_9FIRM</name>
<dbReference type="SMART" id="SM00304">
    <property type="entry name" value="HAMP"/>
    <property type="match status" value="1"/>
</dbReference>
<dbReference type="FunFam" id="1.10.287.950:FF:000001">
    <property type="entry name" value="Methyl-accepting chemotaxis sensory transducer"/>
    <property type="match status" value="1"/>
</dbReference>
<dbReference type="GO" id="GO:0007165">
    <property type="term" value="P:signal transduction"/>
    <property type="evidence" value="ECO:0007669"/>
    <property type="project" value="UniProtKB-KW"/>
</dbReference>
<keyword evidence="4" id="KW-0472">Membrane</keyword>
<dbReference type="SMART" id="SM00283">
    <property type="entry name" value="MA"/>
    <property type="match status" value="1"/>
</dbReference>
<dbReference type="PANTHER" id="PTHR32089:SF112">
    <property type="entry name" value="LYSOZYME-LIKE PROTEIN-RELATED"/>
    <property type="match status" value="1"/>
</dbReference>
<keyword evidence="4" id="KW-1133">Transmembrane helix</keyword>
<evidence type="ECO:0000259" key="5">
    <source>
        <dbReference type="PROSITE" id="PS50111"/>
    </source>
</evidence>
<comment type="caution">
    <text evidence="7">The sequence shown here is derived from an EMBL/GenBank/DDBJ whole genome shotgun (WGS) entry which is preliminary data.</text>
</comment>
<dbReference type="PROSITE" id="PS50885">
    <property type="entry name" value="HAMP"/>
    <property type="match status" value="1"/>
</dbReference>
<dbReference type="InterPro" id="IPR003660">
    <property type="entry name" value="HAMP_dom"/>
</dbReference>
<evidence type="ECO:0000259" key="6">
    <source>
        <dbReference type="PROSITE" id="PS50885"/>
    </source>
</evidence>
<evidence type="ECO:0000256" key="2">
    <source>
        <dbReference type="ARBA" id="ARBA00029447"/>
    </source>
</evidence>
<comment type="similarity">
    <text evidence="2">Belongs to the methyl-accepting chemotaxis (MCP) protein family.</text>
</comment>
<dbReference type="AlphaFoldDB" id="A0A2L2XCL3"/>